<keyword evidence="8" id="KW-1185">Reference proteome</keyword>
<dbReference type="Gene3D" id="1.20.120.1240">
    <property type="entry name" value="Dynamin, middle domain"/>
    <property type="match status" value="2"/>
</dbReference>
<evidence type="ECO:0000259" key="6">
    <source>
        <dbReference type="PROSITE" id="PS51718"/>
    </source>
</evidence>
<dbReference type="GO" id="GO:0016020">
    <property type="term" value="C:membrane"/>
    <property type="evidence" value="ECO:0007669"/>
    <property type="project" value="TreeGrafter"/>
</dbReference>
<evidence type="ECO:0000313" key="7">
    <source>
        <dbReference type="EMBL" id="GBG64786.1"/>
    </source>
</evidence>
<keyword evidence="2" id="KW-0342">GTP-binding</keyword>
<dbReference type="PANTHER" id="PTHR11566">
    <property type="entry name" value="DYNAMIN"/>
    <property type="match status" value="1"/>
</dbReference>
<dbReference type="Pfam" id="PF00350">
    <property type="entry name" value="Dynamin_N"/>
    <property type="match status" value="2"/>
</dbReference>
<evidence type="ECO:0000259" key="5">
    <source>
        <dbReference type="PROSITE" id="PS51388"/>
    </source>
</evidence>
<sequence length="1478" mass="166088">MPQAMAALEEAYNAHSIRQMLDIVDELRRMGVKDDGIKLPSIVVVGDQSSGKTSVLESLSKIRLPSAKGLCTRVPLILRLTSDGVHGEGADYESTSDNVHGAENAPESRIGEQQRPSRIVIEYPGVRREILEDEVEFEVRHATNMLAGTGSDIKDRPITLTVARQGGPDLTLIDLPGITHVPVRDQPHDIYEQVKGIITEYIKPEESVILNVLSAAVDFATCESIRMSQQVDKHGERTLAVVTKIDMNWDGLLHKITTSEEELHLEGQFVLVRNRTEREKTQEAARVAEAQFFSEHSDLQTLERRQMLGIDCLADRLMKIQAQRLSKSFPKIQLQLRVLLDECNTELAKMPPGVSSPGEAAKMLFQLLGRRKDILEKLMVKGDFGDEDRSLQFAPRVEEKMVRFDRDLAAAASEFKGDVYRRHVLEVTKAVKGVGLPVFVPEVVFRRLVREEVDKCTEVCEAFIPKVCDYGEKVGAYAIQESMGSYRALVERAAAVTTKVIFQTKERCLAFVREMLGKAVDIVHVDPQAFKAMRKMAFQVIPAANDTEEDKTARMLQATLFAYWKIMHKRLADEIPIQIKFAVQRALLNDVDCQLMDFKGDCSLEMMELMREDTAIYRKRMHLQSRIATLQEKMRLVAIVVSCCRPSFDVLFLAVVFGVVRLSGFRPLPLSVTLDGPHSYPTANGTTPLEAGPEPAEFTSWESAMALRGLDRHDGSEYMNGAIGLLQLLGVKDKGTVIPKVVLVGGKDSGKTSVAEGLVGICLPRETLVPLIINLRSKVGDDGMIVGDEKLDPVKGREIEAYFGIAKPPWARQTGKEPAGNFSRHEAPQTNKKEMGASSSYSGRQDRVQIEIQYEGLRKTIEEDRVHDEVQTATKQLAGAGHGITNRPIQLTLTCRGAPDLTLIDLPPMENPQQGAVFRRVYLEEDCFILNVISSSATAIATCESTLVAKESDPMGQRTMVVITHVDLNPGAIKDFLPPECLSTNPPVSTMLHSSQGVYPYPRHGFMLVLNRTGTDREEPYERLVAMEQRFLGRNELLEVYWERGMFGLASLANKLKLIHAEQLARRFPDIRQKLKDLLEAAEKGLESVPRAVLTEVEAGSQFFLVVRDFKKTLERLMLDGDFRGEPEELHCVARMYEITVQFDEDLKSVASDFKSPAYRQHIWDIRESTEGLSLPPFMSNLIFKRLVREEVQKCRKICEELVPEMCRYAEKVAQFAIDNAMGPYPLLCQRAKTVTMEVMGDVEMTCLKYVKGMLGKVARVTYVKDEQFAALTAEAQNVIPSPGLNCEEHDEVRDMQKYVWAYWQIAHRRLAYELPTELTYSLQNALLEEVDARLMRLQPVGPVAPVSYSDEVMSLMTEVPEITQKRQKLTQNIRRLRKAVEMVLALPIIATFRENPPAVMAPEDMTQDKVGSEDLGMKRILFDGLRDTDQDLSADDSRLMYLNMDSPSSQFSPGYDEYPTKAPHVWSLDTRPRCHGQ</sequence>
<accession>A0A388K440</accession>
<dbReference type="PANTHER" id="PTHR11566:SF173">
    <property type="entry name" value="DYNAMIN-RELATED PROTEIN 4C"/>
    <property type="match status" value="1"/>
</dbReference>
<dbReference type="InterPro" id="IPR045063">
    <property type="entry name" value="Dynamin_N"/>
</dbReference>
<dbReference type="Gramene" id="GBG64786">
    <property type="protein sequence ID" value="GBG64786"/>
    <property type="gene ID" value="CBR_g46742"/>
</dbReference>
<dbReference type="InterPro" id="IPR027417">
    <property type="entry name" value="P-loop_NTPase"/>
</dbReference>
<dbReference type="InterPro" id="IPR030381">
    <property type="entry name" value="G_DYNAMIN_dom"/>
</dbReference>
<evidence type="ECO:0000256" key="2">
    <source>
        <dbReference type="ARBA" id="ARBA00023134"/>
    </source>
</evidence>
<dbReference type="CDD" id="cd08771">
    <property type="entry name" value="DLP_1"/>
    <property type="match status" value="1"/>
</dbReference>
<dbReference type="InterPro" id="IPR000375">
    <property type="entry name" value="Dynamin_stalk"/>
</dbReference>
<organism evidence="7 8">
    <name type="scientific">Chara braunii</name>
    <name type="common">Braun's stonewort</name>
    <dbReference type="NCBI Taxonomy" id="69332"/>
    <lineage>
        <taxon>Eukaryota</taxon>
        <taxon>Viridiplantae</taxon>
        <taxon>Streptophyta</taxon>
        <taxon>Charophyceae</taxon>
        <taxon>Charales</taxon>
        <taxon>Characeae</taxon>
        <taxon>Chara</taxon>
    </lineage>
</organism>
<feature type="region of interest" description="Disordered" evidence="4">
    <location>
        <begin position="87"/>
        <end position="114"/>
    </location>
</feature>
<comment type="caution">
    <text evidence="7">The sequence shown here is derived from an EMBL/GenBank/DDBJ whole genome shotgun (WGS) entry which is preliminary data.</text>
</comment>
<dbReference type="GO" id="GO:0003924">
    <property type="term" value="F:GTPase activity"/>
    <property type="evidence" value="ECO:0007669"/>
    <property type="project" value="InterPro"/>
</dbReference>
<feature type="domain" description="Dynamin-type G" evidence="6">
    <location>
        <begin position="36"/>
        <end position="330"/>
    </location>
</feature>
<feature type="coiled-coil region" evidence="3">
    <location>
        <begin position="1360"/>
        <end position="1387"/>
    </location>
</feature>
<dbReference type="PROSITE" id="PS51388">
    <property type="entry name" value="GED"/>
    <property type="match status" value="1"/>
</dbReference>
<dbReference type="GO" id="GO:0005874">
    <property type="term" value="C:microtubule"/>
    <property type="evidence" value="ECO:0007669"/>
    <property type="project" value="TreeGrafter"/>
</dbReference>
<dbReference type="GO" id="GO:0008017">
    <property type="term" value="F:microtubule binding"/>
    <property type="evidence" value="ECO:0007669"/>
    <property type="project" value="TreeGrafter"/>
</dbReference>
<evidence type="ECO:0008006" key="9">
    <source>
        <dbReference type="Google" id="ProtNLM"/>
    </source>
</evidence>
<dbReference type="OrthoDB" id="5061070at2759"/>
<proteinExistence type="predicted"/>
<evidence type="ECO:0000313" key="8">
    <source>
        <dbReference type="Proteomes" id="UP000265515"/>
    </source>
</evidence>
<dbReference type="Pfam" id="PF01031">
    <property type="entry name" value="Dynamin_M"/>
    <property type="match status" value="2"/>
</dbReference>
<dbReference type="Gene3D" id="3.40.50.300">
    <property type="entry name" value="P-loop containing nucleotide triphosphate hydrolases"/>
    <property type="match status" value="2"/>
</dbReference>
<feature type="domain" description="GED" evidence="5">
    <location>
        <begin position="1293"/>
        <end position="1392"/>
    </location>
</feature>
<dbReference type="InterPro" id="IPR022812">
    <property type="entry name" value="Dynamin"/>
</dbReference>
<protein>
    <recommendedName>
        <fullName evidence="9">Dynamin-type G domain-containing protein</fullName>
    </recommendedName>
</protein>
<evidence type="ECO:0000256" key="4">
    <source>
        <dbReference type="SAM" id="MobiDB-lite"/>
    </source>
</evidence>
<dbReference type="GO" id="GO:0005737">
    <property type="term" value="C:cytoplasm"/>
    <property type="evidence" value="ECO:0007669"/>
    <property type="project" value="TreeGrafter"/>
</dbReference>
<dbReference type="Pfam" id="PF02212">
    <property type="entry name" value="GED"/>
    <property type="match status" value="2"/>
</dbReference>
<name>A0A388K440_CHABU</name>
<evidence type="ECO:0000256" key="3">
    <source>
        <dbReference type="SAM" id="Coils"/>
    </source>
</evidence>
<keyword evidence="1" id="KW-0547">Nucleotide-binding</keyword>
<feature type="compositionally biased region" description="Basic and acidic residues" evidence="4">
    <location>
        <begin position="823"/>
        <end position="835"/>
    </location>
</feature>
<dbReference type="PRINTS" id="PR00195">
    <property type="entry name" value="DYNAMIN"/>
</dbReference>
<evidence type="ECO:0000256" key="1">
    <source>
        <dbReference type="ARBA" id="ARBA00022741"/>
    </source>
</evidence>
<dbReference type="SMART" id="SM00053">
    <property type="entry name" value="DYNc"/>
    <property type="match status" value="1"/>
</dbReference>
<dbReference type="InterPro" id="IPR020850">
    <property type="entry name" value="GED_dom"/>
</dbReference>
<gene>
    <name evidence="7" type="ORF">CBR_g46742</name>
</gene>
<dbReference type="STRING" id="69332.A0A388K440"/>
<feature type="region of interest" description="Disordered" evidence="4">
    <location>
        <begin position="810"/>
        <end position="842"/>
    </location>
</feature>
<dbReference type="Proteomes" id="UP000265515">
    <property type="component" value="Unassembled WGS sequence"/>
</dbReference>
<dbReference type="EMBL" id="BFEA01000054">
    <property type="protein sequence ID" value="GBG64786.1"/>
    <property type="molecule type" value="Genomic_DNA"/>
</dbReference>
<dbReference type="SUPFAM" id="SSF52540">
    <property type="entry name" value="P-loop containing nucleoside triphosphate hydrolases"/>
    <property type="match status" value="2"/>
</dbReference>
<keyword evidence="3" id="KW-0175">Coiled coil</keyword>
<dbReference type="GO" id="GO:0005525">
    <property type="term" value="F:GTP binding"/>
    <property type="evidence" value="ECO:0007669"/>
    <property type="project" value="InterPro"/>
</dbReference>
<dbReference type="InterPro" id="IPR003130">
    <property type="entry name" value="GED"/>
</dbReference>
<dbReference type="PROSITE" id="PS51718">
    <property type="entry name" value="G_DYNAMIN_2"/>
    <property type="match status" value="1"/>
</dbReference>
<dbReference type="InterPro" id="IPR001401">
    <property type="entry name" value="Dynamin_GTPase"/>
</dbReference>
<reference evidence="7 8" key="1">
    <citation type="journal article" date="2018" name="Cell">
        <title>The Chara Genome: Secondary Complexity and Implications for Plant Terrestrialization.</title>
        <authorList>
            <person name="Nishiyama T."/>
            <person name="Sakayama H."/>
            <person name="Vries J.D."/>
            <person name="Buschmann H."/>
            <person name="Saint-Marcoux D."/>
            <person name="Ullrich K.K."/>
            <person name="Haas F.B."/>
            <person name="Vanderstraeten L."/>
            <person name="Becker D."/>
            <person name="Lang D."/>
            <person name="Vosolsobe S."/>
            <person name="Rombauts S."/>
            <person name="Wilhelmsson P.K.I."/>
            <person name="Janitza P."/>
            <person name="Kern R."/>
            <person name="Heyl A."/>
            <person name="Rumpler F."/>
            <person name="Villalobos L.I.A.C."/>
            <person name="Clay J.M."/>
            <person name="Skokan R."/>
            <person name="Toyoda A."/>
            <person name="Suzuki Y."/>
            <person name="Kagoshima H."/>
            <person name="Schijlen E."/>
            <person name="Tajeshwar N."/>
            <person name="Catarino B."/>
            <person name="Hetherington A.J."/>
            <person name="Saltykova A."/>
            <person name="Bonnot C."/>
            <person name="Breuninger H."/>
            <person name="Symeonidi A."/>
            <person name="Radhakrishnan G.V."/>
            <person name="Van Nieuwerburgh F."/>
            <person name="Deforce D."/>
            <person name="Chang C."/>
            <person name="Karol K.G."/>
            <person name="Hedrich R."/>
            <person name="Ulvskov P."/>
            <person name="Glockner G."/>
            <person name="Delwiche C.F."/>
            <person name="Petrasek J."/>
            <person name="Van de Peer Y."/>
            <person name="Friml J."/>
            <person name="Beilby M."/>
            <person name="Dolan L."/>
            <person name="Kohara Y."/>
            <person name="Sugano S."/>
            <person name="Fujiyama A."/>
            <person name="Delaux P.-M."/>
            <person name="Quint M."/>
            <person name="TheiBen G."/>
            <person name="Hagemann M."/>
            <person name="Harholt J."/>
            <person name="Dunand C."/>
            <person name="Zachgo S."/>
            <person name="Langdale J."/>
            <person name="Maumus F."/>
            <person name="Straeten D.V.D."/>
            <person name="Gould S.B."/>
            <person name="Rensing S.A."/>
        </authorList>
    </citation>
    <scope>NUCLEOTIDE SEQUENCE [LARGE SCALE GENOMIC DNA]</scope>
    <source>
        <strain evidence="7 8">S276</strain>
    </source>
</reference>